<dbReference type="SUPFAM" id="SSF48452">
    <property type="entry name" value="TPR-like"/>
    <property type="match status" value="1"/>
</dbReference>
<reference evidence="3" key="1">
    <citation type="submission" date="2019-05" db="EMBL/GenBank/DDBJ databases">
        <title>Flavobacterium profundi sp. nov., isolated from a deep-sea seamount.</title>
        <authorList>
            <person name="Zhang D.-C."/>
        </authorList>
    </citation>
    <scope>NUCLEOTIDE SEQUENCE [LARGE SCALE GENOMIC DNA]</scope>
    <source>
        <strain evidence="3">TP390</strain>
    </source>
</reference>
<name>A0A6I4IM71_9FLAO</name>
<proteinExistence type="predicted"/>
<dbReference type="InterPro" id="IPR046732">
    <property type="entry name" value="DUF6624"/>
</dbReference>
<gene>
    <name evidence="2" type="ORF">GOQ30_11585</name>
</gene>
<dbReference type="OrthoDB" id="1164858at2"/>
<evidence type="ECO:0008006" key="4">
    <source>
        <dbReference type="Google" id="ProtNLM"/>
    </source>
</evidence>
<dbReference type="RefSeq" id="WP_140998177.1">
    <property type="nucleotide sequence ID" value="NZ_VDCZ01000008.1"/>
</dbReference>
<dbReference type="Gene3D" id="1.25.40.10">
    <property type="entry name" value="Tetratricopeptide repeat domain"/>
    <property type="match status" value="1"/>
</dbReference>
<keyword evidence="3" id="KW-1185">Reference proteome</keyword>
<dbReference type="AlphaFoldDB" id="A0A6I4IM71"/>
<feature type="signal peptide" evidence="1">
    <location>
        <begin position="1"/>
        <end position="20"/>
    </location>
</feature>
<dbReference type="Pfam" id="PF20329">
    <property type="entry name" value="DUF6624"/>
    <property type="match status" value="1"/>
</dbReference>
<evidence type="ECO:0000256" key="1">
    <source>
        <dbReference type="SAM" id="SignalP"/>
    </source>
</evidence>
<evidence type="ECO:0000313" key="3">
    <source>
        <dbReference type="Proteomes" id="UP000431264"/>
    </source>
</evidence>
<feature type="chain" id="PRO_5026228861" description="Tetratricopeptide repeat protein" evidence="1">
    <location>
        <begin position="21"/>
        <end position="299"/>
    </location>
</feature>
<accession>A0A6I4IM71</accession>
<protein>
    <recommendedName>
        <fullName evidence="4">Tetratricopeptide repeat protein</fullName>
    </recommendedName>
</protein>
<keyword evidence="1" id="KW-0732">Signal</keyword>
<sequence>MIQKTLYLLLFFSSFSFSQFDDLDLTPADSLMQEGKIKDAIIEFETNYQKGNRDTNYLYNYACALAEDSQFDKSFAILRESLDLEIKLNPLFDPDFLNLRTDKRWNSFEDELISKIELEYKTIIVDKEYAKKLWKMRALDQAYYFQIHLAERKIGKNTTVVNTLWKVKNNINKENLEKLEKLIQQKGFPKKSLVGNNAVQAAFLIIQHADLQTQKKYVSTIEDLCKKKEADSQSFAYLYDRIEISEGRPQKYGTQVKYNKENQQYELYPLVDKEKVDFWRKEIGLSPINEYLSGYGIKI</sequence>
<organism evidence="2 3">
    <name type="scientific">Flavobacterium profundi</name>
    <dbReference type="NCBI Taxonomy" id="1774945"/>
    <lineage>
        <taxon>Bacteria</taxon>
        <taxon>Pseudomonadati</taxon>
        <taxon>Bacteroidota</taxon>
        <taxon>Flavobacteriia</taxon>
        <taxon>Flavobacteriales</taxon>
        <taxon>Flavobacteriaceae</taxon>
        <taxon>Flavobacterium</taxon>
    </lineage>
</organism>
<dbReference type="Proteomes" id="UP000431264">
    <property type="component" value="Unassembled WGS sequence"/>
</dbReference>
<dbReference type="InterPro" id="IPR011990">
    <property type="entry name" value="TPR-like_helical_dom_sf"/>
</dbReference>
<evidence type="ECO:0000313" key="2">
    <source>
        <dbReference type="EMBL" id="MVO09801.1"/>
    </source>
</evidence>
<comment type="caution">
    <text evidence="2">The sequence shown here is derived from an EMBL/GenBank/DDBJ whole genome shotgun (WGS) entry which is preliminary data.</text>
</comment>
<dbReference type="EMBL" id="WQLW01000008">
    <property type="protein sequence ID" value="MVO09801.1"/>
    <property type="molecule type" value="Genomic_DNA"/>
</dbReference>